<evidence type="ECO:0008006" key="5">
    <source>
        <dbReference type="Google" id="ProtNLM"/>
    </source>
</evidence>
<evidence type="ECO:0000256" key="1">
    <source>
        <dbReference type="SAM" id="MobiDB-lite"/>
    </source>
</evidence>
<feature type="chain" id="PRO_5016315676" description="DUF2946 family protein" evidence="2">
    <location>
        <begin position="26"/>
        <end position="143"/>
    </location>
</feature>
<dbReference type="RefSeq" id="WP_111875896.1">
    <property type="nucleotide sequence ID" value="NZ_QLTA01000004.1"/>
</dbReference>
<organism evidence="3 4">
    <name type="scientific">Paracidovorax anthurii</name>
    <dbReference type="NCBI Taxonomy" id="78229"/>
    <lineage>
        <taxon>Bacteria</taxon>
        <taxon>Pseudomonadati</taxon>
        <taxon>Pseudomonadota</taxon>
        <taxon>Betaproteobacteria</taxon>
        <taxon>Burkholderiales</taxon>
        <taxon>Comamonadaceae</taxon>
        <taxon>Paracidovorax</taxon>
    </lineage>
</organism>
<keyword evidence="2" id="KW-0732">Signal</keyword>
<dbReference type="AlphaFoldDB" id="A0A328ZGX3"/>
<keyword evidence="4" id="KW-1185">Reference proteome</keyword>
<feature type="compositionally biased region" description="Basic and acidic residues" evidence="1">
    <location>
        <begin position="49"/>
        <end position="61"/>
    </location>
</feature>
<feature type="signal peptide" evidence="2">
    <location>
        <begin position="1"/>
        <end position="25"/>
    </location>
</feature>
<accession>A0A328ZGX3</accession>
<evidence type="ECO:0000256" key="2">
    <source>
        <dbReference type="SAM" id="SignalP"/>
    </source>
</evidence>
<feature type="region of interest" description="Disordered" evidence="1">
    <location>
        <begin position="40"/>
        <end position="62"/>
    </location>
</feature>
<gene>
    <name evidence="3" type="ORF">AX018_100423</name>
</gene>
<sequence>MRRSVVFLALIVLVALRGLVGPAMATQMAVGMAHGQPAAPAHGAAAQAHHGEGHGGHHADTDAGAGLPACHTAGGALSAPDCDTHTAHAPHAACADCEICHTAVITPPPAAIGAPPHGGGPRALAATRFASALPARATKPPIA</sequence>
<reference evidence="3 4" key="1">
    <citation type="submission" date="2018-06" db="EMBL/GenBank/DDBJ databases">
        <title>Genomic Encyclopedia of Archaeal and Bacterial Type Strains, Phase II (KMG-II): from individual species to whole genera.</title>
        <authorList>
            <person name="Goeker M."/>
        </authorList>
    </citation>
    <scope>NUCLEOTIDE SEQUENCE [LARGE SCALE GENOMIC DNA]</scope>
    <source>
        <strain evidence="3 4">CFPB 3232</strain>
    </source>
</reference>
<name>A0A328ZGX3_9BURK</name>
<evidence type="ECO:0000313" key="3">
    <source>
        <dbReference type="EMBL" id="RAR85570.1"/>
    </source>
</evidence>
<dbReference type="Proteomes" id="UP000248856">
    <property type="component" value="Unassembled WGS sequence"/>
</dbReference>
<evidence type="ECO:0000313" key="4">
    <source>
        <dbReference type="Proteomes" id="UP000248856"/>
    </source>
</evidence>
<proteinExistence type="predicted"/>
<dbReference type="EMBL" id="QLTA01000004">
    <property type="protein sequence ID" value="RAR85570.1"/>
    <property type="molecule type" value="Genomic_DNA"/>
</dbReference>
<protein>
    <recommendedName>
        <fullName evidence="5">DUF2946 family protein</fullName>
    </recommendedName>
</protein>
<comment type="caution">
    <text evidence="3">The sequence shown here is derived from an EMBL/GenBank/DDBJ whole genome shotgun (WGS) entry which is preliminary data.</text>
</comment>